<evidence type="ECO:0000313" key="9">
    <source>
        <dbReference type="EMBL" id="MEQ2427161.1"/>
    </source>
</evidence>
<organism evidence="9 10">
    <name type="scientific">Enterocloster hominis</name>
    <name type="common">ex Hitch et al. 2024</name>
    <dbReference type="NCBI Taxonomy" id="1917870"/>
    <lineage>
        <taxon>Bacteria</taxon>
        <taxon>Bacillati</taxon>
        <taxon>Bacillota</taxon>
        <taxon>Clostridia</taxon>
        <taxon>Lachnospirales</taxon>
        <taxon>Lachnospiraceae</taxon>
        <taxon>Enterocloster</taxon>
    </lineage>
</organism>
<dbReference type="InterPro" id="IPR016164">
    <property type="entry name" value="FAD-linked_Oxase-like_C"/>
</dbReference>
<dbReference type="RefSeq" id="WP_349118478.1">
    <property type="nucleotide sequence ID" value="NZ_JBBMFM010000091.1"/>
</dbReference>
<dbReference type="SUPFAM" id="SSF56176">
    <property type="entry name" value="FAD-binding/transporter-associated domain-like"/>
    <property type="match status" value="1"/>
</dbReference>
<dbReference type="EMBL" id="JBBMFM010000091">
    <property type="protein sequence ID" value="MEQ2427161.1"/>
    <property type="molecule type" value="Genomic_DNA"/>
</dbReference>
<reference evidence="9 10" key="1">
    <citation type="submission" date="2024-03" db="EMBL/GenBank/DDBJ databases">
        <title>Human intestinal bacterial collection.</title>
        <authorList>
            <person name="Pauvert C."/>
            <person name="Hitch T.C.A."/>
            <person name="Clavel T."/>
        </authorList>
    </citation>
    <scope>NUCLEOTIDE SEQUENCE [LARGE SCALE GENOMIC DNA]</scope>
    <source>
        <strain evidence="9 10">CLA-SR-H021</strain>
    </source>
</reference>
<dbReference type="Pfam" id="PF01565">
    <property type="entry name" value="FAD_binding_4"/>
    <property type="match status" value="1"/>
</dbReference>
<evidence type="ECO:0000256" key="1">
    <source>
        <dbReference type="ARBA" id="ARBA00001974"/>
    </source>
</evidence>
<dbReference type="InterPro" id="IPR016166">
    <property type="entry name" value="FAD-bd_PCMH"/>
</dbReference>
<comment type="cofactor">
    <cofactor evidence="1">
        <name>FAD</name>
        <dbReference type="ChEBI" id="CHEBI:57692"/>
    </cofactor>
</comment>
<proteinExistence type="inferred from homology"/>
<evidence type="ECO:0000259" key="8">
    <source>
        <dbReference type="PROSITE" id="PS51387"/>
    </source>
</evidence>
<keyword evidence="5" id="KW-0809">Transit peptide</keyword>
<keyword evidence="6" id="KW-0560">Oxidoreductase</keyword>
<evidence type="ECO:0000256" key="5">
    <source>
        <dbReference type="ARBA" id="ARBA00022946"/>
    </source>
</evidence>
<keyword evidence="4" id="KW-0274">FAD</keyword>
<accession>A0ABV1D9V8</accession>
<protein>
    <recommendedName>
        <fullName evidence="7">D-lactate dehydrogenase (cytochrome)</fullName>
        <ecNumber evidence="7">1.1.2.4</ecNumber>
    </recommendedName>
</protein>
<dbReference type="EC" id="1.1.2.4" evidence="7"/>
<gene>
    <name evidence="9" type="ORF">WMQ36_19525</name>
</gene>
<evidence type="ECO:0000313" key="10">
    <source>
        <dbReference type="Proteomes" id="UP001454086"/>
    </source>
</evidence>
<keyword evidence="3" id="KW-0285">Flavoprotein</keyword>
<dbReference type="Pfam" id="PF02913">
    <property type="entry name" value="FAD-oxidase_C"/>
    <property type="match status" value="1"/>
</dbReference>
<evidence type="ECO:0000256" key="3">
    <source>
        <dbReference type="ARBA" id="ARBA00022630"/>
    </source>
</evidence>
<sequence>MILQMEEKFEDYLRDESKLQGYADSISFPSSEDDIRQIIEGNRESCITIQGGRTGLVGGAVPMGGHLMNLSRMNRILSYDSSCQDNAILVAEPGVSLMELEQAIRCNSRKRPMFWPCMPTEKSATVGGCVAANARGIYGNVYGPAGEYVEEVRLMLSSGEIVEASRDKDSRLLEEIVGSEGILGVITRVTLRLVPRPACIWGLALFFREEGMGAAFADAIPADTGKEAFVAAAEWIDRRGIELLEERKMSMSRLRDFPEIDRQYSCAVLLELHAQDEEHMLELAGRLMELSAGYGADPDCTWAMAGEQEACRLREYRHGVAEAVNMKVEENHRRCSRIVKLSSDMTMVGGFSGILGQYRGLLDQSGMDGTIFGHIMSRDLHMNLLPVNEEEYGTARKILEGLAGQALCGGGRPVSEHGAGKIKAGMYGVMETWKRMVRKQSFDPGGMWNRGDVANDGLCGMYQTGTSHIGRGYG</sequence>
<dbReference type="InterPro" id="IPR016169">
    <property type="entry name" value="FAD-bd_PCMH_sub2"/>
</dbReference>
<dbReference type="PROSITE" id="PS51387">
    <property type="entry name" value="FAD_PCMH"/>
    <property type="match status" value="1"/>
</dbReference>
<dbReference type="SUPFAM" id="SSF55103">
    <property type="entry name" value="FAD-linked oxidases, C-terminal domain"/>
    <property type="match status" value="1"/>
</dbReference>
<dbReference type="InterPro" id="IPR004113">
    <property type="entry name" value="FAD-bd_oxidored_4_C"/>
</dbReference>
<dbReference type="Proteomes" id="UP001454086">
    <property type="component" value="Unassembled WGS sequence"/>
</dbReference>
<evidence type="ECO:0000256" key="6">
    <source>
        <dbReference type="ARBA" id="ARBA00023002"/>
    </source>
</evidence>
<dbReference type="InterPro" id="IPR036318">
    <property type="entry name" value="FAD-bd_PCMH-like_sf"/>
</dbReference>
<name>A0ABV1D9V8_9FIRM</name>
<keyword evidence="10" id="KW-1185">Reference proteome</keyword>
<dbReference type="Gene3D" id="3.30.465.10">
    <property type="match status" value="1"/>
</dbReference>
<feature type="domain" description="FAD-binding PCMH-type" evidence="8">
    <location>
        <begin position="19"/>
        <end position="196"/>
    </location>
</feature>
<comment type="similarity">
    <text evidence="2">Belongs to the FAD-binding oxidoreductase/transferase type 4 family.</text>
</comment>
<evidence type="ECO:0000256" key="4">
    <source>
        <dbReference type="ARBA" id="ARBA00022827"/>
    </source>
</evidence>
<dbReference type="PANTHER" id="PTHR11748:SF111">
    <property type="entry name" value="D-LACTATE DEHYDROGENASE, MITOCHONDRIAL-RELATED"/>
    <property type="match status" value="1"/>
</dbReference>
<dbReference type="PANTHER" id="PTHR11748">
    <property type="entry name" value="D-LACTATE DEHYDROGENASE"/>
    <property type="match status" value="1"/>
</dbReference>
<evidence type="ECO:0000256" key="2">
    <source>
        <dbReference type="ARBA" id="ARBA00008000"/>
    </source>
</evidence>
<evidence type="ECO:0000256" key="7">
    <source>
        <dbReference type="ARBA" id="ARBA00038897"/>
    </source>
</evidence>
<comment type="caution">
    <text evidence="9">The sequence shown here is derived from an EMBL/GenBank/DDBJ whole genome shotgun (WGS) entry which is preliminary data.</text>
</comment>
<dbReference type="InterPro" id="IPR006094">
    <property type="entry name" value="Oxid_FAD_bind_N"/>
</dbReference>